<evidence type="ECO:0000313" key="3">
    <source>
        <dbReference type="Proteomes" id="UP000826722"/>
    </source>
</evidence>
<organism evidence="2 3">
    <name type="scientific">Methyloradius palustris</name>
    <dbReference type="NCBI Taxonomy" id="2778876"/>
    <lineage>
        <taxon>Bacteria</taxon>
        <taxon>Pseudomonadati</taxon>
        <taxon>Pseudomonadota</taxon>
        <taxon>Betaproteobacteria</taxon>
        <taxon>Nitrosomonadales</taxon>
        <taxon>Methylophilaceae</taxon>
        <taxon>Methyloradius</taxon>
    </lineage>
</organism>
<dbReference type="Gene3D" id="3.30.70.100">
    <property type="match status" value="1"/>
</dbReference>
<protein>
    <recommendedName>
        <fullName evidence="1">ABM domain-containing protein</fullName>
    </recommendedName>
</protein>
<feature type="domain" description="ABM" evidence="1">
    <location>
        <begin position="36"/>
        <end position="89"/>
    </location>
</feature>
<dbReference type="EMBL" id="AP024110">
    <property type="protein sequence ID" value="BCM24681.1"/>
    <property type="molecule type" value="Genomic_DNA"/>
</dbReference>
<evidence type="ECO:0000313" key="2">
    <source>
        <dbReference type="EMBL" id="BCM24681.1"/>
    </source>
</evidence>
<reference evidence="2" key="1">
    <citation type="journal article" date="2021" name="Arch. Microbiol.">
        <title>Methyloradius palustris gen. nov., sp. nov., a methanol-oxidizing bacterium isolated from snow.</title>
        <authorList>
            <person name="Miyadera T."/>
            <person name="Kojima H."/>
            <person name="Fukui M."/>
        </authorList>
    </citation>
    <scope>NUCLEOTIDE SEQUENCE</scope>
    <source>
        <strain evidence="2">Zm11</strain>
    </source>
</reference>
<proteinExistence type="predicted"/>
<dbReference type="Proteomes" id="UP000826722">
    <property type="component" value="Chromosome"/>
</dbReference>
<dbReference type="Pfam" id="PF03992">
    <property type="entry name" value="ABM"/>
    <property type="match status" value="1"/>
</dbReference>
<evidence type="ECO:0000259" key="1">
    <source>
        <dbReference type="Pfam" id="PF03992"/>
    </source>
</evidence>
<accession>A0A8D5G7L3</accession>
<dbReference type="KEGG" id="mpau:ZMTM_09400"/>
<dbReference type="AlphaFoldDB" id="A0A8D5G7L3"/>
<keyword evidence="3" id="KW-1185">Reference proteome</keyword>
<name>A0A8D5G7L3_9PROT</name>
<dbReference type="InterPro" id="IPR011008">
    <property type="entry name" value="Dimeric_a/b-barrel"/>
</dbReference>
<sequence length="109" mass="12600">MAPLNSNASSIQKGYRMPHVLIIHEVESYQPWKLVFDRAADIRKRAGEISYQLLADQDDANNIIHFSEWNSLDNAKRFFESPELVKIREEAGVKMPAFLYLQEIEHGVL</sequence>
<dbReference type="InterPro" id="IPR007138">
    <property type="entry name" value="ABM_dom"/>
</dbReference>
<dbReference type="SUPFAM" id="SSF54909">
    <property type="entry name" value="Dimeric alpha+beta barrel"/>
    <property type="match status" value="1"/>
</dbReference>
<gene>
    <name evidence="2" type="ORF">ZMTM_09400</name>
</gene>